<evidence type="ECO:0000313" key="1">
    <source>
        <dbReference type="EMBL" id="TYM00311.1"/>
    </source>
</evidence>
<reference evidence="1 2" key="1">
    <citation type="submission" date="2019-08" db="EMBL/GenBank/DDBJ databases">
        <title>Bradyrhizobium hipponensis sp. nov., a rhizobium isolated from a Lupinus angustifolius root nodule in Tunisia.</title>
        <authorList>
            <person name="Off K."/>
            <person name="Rejili M."/>
            <person name="Mars M."/>
            <person name="Brachmann A."/>
            <person name="Marin M."/>
        </authorList>
    </citation>
    <scope>NUCLEOTIDE SEQUENCE [LARGE SCALE GENOMIC DNA]</scope>
    <source>
        <strain evidence="1 2">CTAW71</strain>
    </source>
</reference>
<evidence type="ECO:0000313" key="2">
    <source>
        <dbReference type="Proteomes" id="UP000324758"/>
    </source>
</evidence>
<evidence type="ECO:0008006" key="3">
    <source>
        <dbReference type="Google" id="ProtNLM"/>
    </source>
</evidence>
<sequence length="183" mass="20655">MLISRRQEIDMTDFARLLRADGPNPEHAAALQLYGRFVGDWDAEITARGADGTKHTAPGEIHFGWVLEGRAVQDVWIIPRPAGAPAFPIAGNWYGTTFRVYDPSMSAWRISWFDPARSVFRQQIGRPRGEDIVQEGTTEAGELTRWSFVEITDDSFHWLGEIKTATATDWRLVVDVRAARRKG</sequence>
<proteinExistence type="predicted"/>
<dbReference type="OrthoDB" id="9814791at2"/>
<dbReference type="Proteomes" id="UP000324758">
    <property type="component" value="Unassembled WGS sequence"/>
</dbReference>
<dbReference type="EMBL" id="VSSS01000001">
    <property type="protein sequence ID" value="TYM00311.1"/>
    <property type="molecule type" value="Genomic_DNA"/>
</dbReference>
<comment type="caution">
    <text evidence="1">The sequence shown here is derived from an EMBL/GenBank/DDBJ whole genome shotgun (WGS) entry which is preliminary data.</text>
</comment>
<protein>
    <recommendedName>
        <fullName evidence="3">DUF1579 domain-containing protein</fullName>
    </recommendedName>
</protein>
<keyword evidence="2" id="KW-1185">Reference proteome</keyword>
<dbReference type="AlphaFoldDB" id="A0A5D3KT50"/>
<name>A0A5D3KT50_9BRAD</name>
<gene>
    <name evidence="1" type="ORF">FXB40_00250</name>
</gene>
<organism evidence="1 2">
    <name type="scientific">Bradyrhizobium rifense</name>
    <dbReference type="NCBI Taxonomy" id="515499"/>
    <lineage>
        <taxon>Bacteria</taxon>
        <taxon>Pseudomonadati</taxon>
        <taxon>Pseudomonadota</taxon>
        <taxon>Alphaproteobacteria</taxon>
        <taxon>Hyphomicrobiales</taxon>
        <taxon>Nitrobacteraceae</taxon>
        <taxon>Bradyrhizobium</taxon>
    </lineage>
</organism>
<accession>A0A5D3KT50</accession>